<keyword evidence="3" id="KW-1185">Reference proteome</keyword>
<dbReference type="EMBL" id="RQXX01000008">
    <property type="protein sequence ID" value="RVV96736.1"/>
    <property type="molecule type" value="Genomic_DNA"/>
</dbReference>
<proteinExistence type="predicted"/>
<reference evidence="2 3" key="1">
    <citation type="submission" date="2018-11" db="EMBL/GenBank/DDBJ databases">
        <title>Mesobaculum littorinae gen. nov., sp. nov., isolated from Littorina scabra that represents a novel genus of the order Rhodobacteraceae.</title>
        <authorList>
            <person name="Li F."/>
        </authorList>
    </citation>
    <scope>NUCLEOTIDE SEQUENCE [LARGE SCALE GENOMIC DNA]</scope>
    <source>
        <strain evidence="2 3">M0103</strain>
    </source>
</reference>
<dbReference type="CDD" id="cd03194">
    <property type="entry name" value="GST_C_3"/>
    <property type="match status" value="1"/>
</dbReference>
<evidence type="ECO:0000313" key="2">
    <source>
        <dbReference type="EMBL" id="RVV96736.1"/>
    </source>
</evidence>
<dbReference type="GO" id="GO:0006559">
    <property type="term" value="P:L-phenylalanine catabolic process"/>
    <property type="evidence" value="ECO:0007669"/>
    <property type="project" value="TreeGrafter"/>
</dbReference>
<sequence length="295" mass="32279">MTYDLFIADRLYSSWSLRGWLIFDSFGLPVTTHVAGLYSGSFAQDLAPVAPARTVPAMRTPEGLVVGDSLAIAETLAERHPDIPLWPADPADRARARWLVAEMHSGFSALRRDCPMRLGYAVRDFAPTQAVRDDVARIEALWAFATETRGTEGPWLFGAWSLADIFYAPVATRIATYGLPVGPAAAAYVAAHLAHPALRRWRGMGLAAEGPEPPAYRLDLPRAPWPGPAPLPAEAVIDGTAENSSCPYSGRPVTHFLRFDTRVWGFCNAFCRDKTAADPAAWPAFLEMVDTEARR</sequence>
<dbReference type="GO" id="GO:0016034">
    <property type="term" value="F:maleylacetoacetate isomerase activity"/>
    <property type="evidence" value="ECO:0007669"/>
    <property type="project" value="TreeGrafter"/>
</dbReference>
<evidence type="ECO:0000259" key="1">
    <source>
        <dbReference type="Pfam" id="PF13409"/>
    </source>
</evidence>
<dbReference type="RefSeq" id="WP_127907780.1">
    <property type="nucleotide sequence ID" value="NZ_RQXX01000008.1"/>
</dbReference>
<dbReference type="SUPFAM" id="SSF52833">
    <property type="entry name" value="Thioredoxin-like"/>
    <property type="match status" value="1"/>
</dbReference>
<accession>A0A438ADG0</accession>
<organism evidence="2 3">
    <name type="scientific">Mesobaculum littorinae</name>
    <dbReference type="NCBI Taxonomy" id="2486419"/>
    <lineage>
        <taxon>Bacteria</taxon>
        <taxon>Pseudomonadati</taxon>
        <taxon>Pseudomonadota</taxon>
        <taxon>Alphaproteobacteria</taxon>
        <taxon>Rhodobacterales</taxon>
        <taxon>Roseobacteraceae</taxon>
        <taxon>Mesobaculum</taxon>
    </lineage>
</organism>
<dbReference type="PANTHER" id="PTHR42673:SF4">
    <property type="entry name" value="MALEYLACETOACETATE ISOMERASE"/>
    <property type="match status" value="1"/>
</dbReference>
<dbReference type="Gene3D" id="3.40.30.10">
    <property type="entry name" value="Glutaredoxin"/>
    <property type="match status" value="1"/>
</dbReference>
<comment type="caution">
    <text evidence="2">The sequence shown here is derived from an EMBL/GenBank/DDBJ whole genome shotgun (WGS) entry which is preliminary data.</text>
</comment>
<keyword evidence="2" id="KW-0808">Transferase</keyword>
<gene>
    <name evidence="2" type="ORF">EKE94_16705</name>
</gene>
<dbReference type="PANTHER" id="PTHR42673">
    <property type="entry name" value="MALEYLACETOACETATE ISOMERASE"/>
    <property type="match status" value="1"/>
</dbReference>
<dbReference type="GO" id="GO:0006749">
    <property type="term" value="P:glutathione metabolic process"/>
    <property type="evidence" value="ECO:0007669"/>
    <property type="project" value="TreeGrafter"/>
</dbReference>
<dbReference type="Gene3D" id="1.20.1050.10">
    <property type="match status" value="1"/>
</dbReference>
<dbReference type="Proteomes" id="UP000285908">
    <property type="component" value="Unassembled WGS sequence"/>
</dbReference>
<name>A0A438ADG0_9RHOB</name>
<dbReference type="InterPro" id="IPR004045">
    <property type="entry name" value="Glutathione_S-Trfase_N"/>
</dbReference>
<dbReference type="InterPro" id="IPR036249">
    <property type="entry name" value="Thioredoxin-like_sf"/>
</dbReference>
<dbReference type="SUPFAM" id="SSF47616">
    <property type="entry name" value="GST C-terminal domain-like"/>
    <property type="match status" value="1"/>
</dbReference>
<dbReference type="AlphaFoldDB" id="A0A438ADG0"/>
<evidence type="ECO:0000313" key="3">
    <source>
        <dbReference type="Proteomes" id="UP000285908"/>
    </source>
</evidence>
<dbReference type="Pfam" id="PF13409">
    <property type="entry name" value="GST_N_2"/>
    <property type="match status" value="1"/>
</dbReference>
<dbReference type="GO" id="GO:0004364">
    <property type="term" value="F:glutathione transferase activity"/>
    <property type="evidence" value="ECO:0007669"/>
    <property type="project" value="TreeGrafter"/>
</dbReference>
<dbReference type="InterPro" id="IPR036282">
    <property type="entry name" value="Glutathione-S-Trfase_C_sf"/>
</dbReference>
<dbReference type="OrthoDB" id="9799538at2"/>
<feature type="domain" description="GST N-terminal" evidence="1">
    <location>
        <begin position="12"/>
        <end position="78"/>
    </location>
</feature>
<protein>
    <submittedName>
        <fullName evidence="2">Glutathione S-transferase</fullName>
    </submittedName>
</protein>